<name>A0ACB5T9N6_AMBMO</name>
<proteinExistence type="predicted"/>
<protein>
    <submittedName>
        <fullName evidence="1">Unnamed protein product</fullName>
    </submittedName>
</protein>
<reference evidence="1" key="1">
    <citation type="submission" date="2023-04" db="EMBL/GenBank/DDBJ databases">
        <title>Ambrosiozyma monospora NBRC 10751.</title>
        <authorList>
            <person name="Ichikawa N."/>
            <person name="Sato H."/>
            <person name="Tonouchi N."/>
        </authorList>
    </citation>
    <scope>NUCLEOTIDE SEQUENCE</scope>
    <source>
        <strain evidence="1">NBRC 10751</strain>
    </source>
</reference>
<dbReference type="EMBL" id="BSXS01005372">
    <property type="protein sequence ID" value="GME84269.1"/>
    <property type="molecule type" value="Genomic_DNA"/>
</dbReference>
<evidence type="ECO:0000313" key="1">
    <source>
        <dbReference type="EMBL" id="GME84269.1"/>
    </source>
</evidence>
<comment type="caution">
    <text evidence="1">The sequence shown here is derived from an EMBL/GenBank/DDBJ whole genome shotgun (WGS) entry which is preliminary data.</text>
</comment>
<accession>A0ACB5T9N6</accession>
<dbReference type="Proteomes" id="UP001165064">
    <property type="component" value="Unassembled WGS sequence"/>
</dbReference>
<organism evidence="1 2">
    <name type="scientific">Ambrosiozyma monospora</name>
    <name type="common">Yeast</name>
    <name type="synonym">Endomycopsis monosporus</name>
    <dbReference type="NCBI Taxonomy" id="43982"/>
    <lineage>
        <taxon>Eukaryota</taxon>
        <taxon>Fungi</taxon>
        <taxon>Dikarya</taxon>
        <taxon>Ascomycota</taxon>
        <taxon>Saccharomycotina</taxon>
        <taxon>Pichiomycetes</taxon>
        <taxon>Pichiales</taxon>
        <taxon>Pichiaceae</taxon>
        <taxon>Ambrosiozyma</taxon>
    </lineage>
</organism>
<gene>
    <name evidence="1" type="ORF">Amon02_000672000</name>
</gene>
<evidence type="ECO:0000313" key="2">
    <source>
        <dbReference type="Proteomes" id="UP001165064"/>
    </source>
</evidence>
<sequence>MTRDSVSHGHCHNIVRRKTFGVPKFNNYNSNKPEAESQNQLAIKNKPLEILDDPVDVHTSRNNITKTNTNRNVNPNISGPASVDPSKVIDTNKSGSMAKVDSYKEDKNVSEENGFETDVHPLTNTNTGSNNNYEVVTNNSDCNTNLSKIDFPSTPLVQAEGNIQNNNNEAFKPQESVETEQNLEQIDEDLFEEEIKETVLFLLQATTIRGTSFDKNSPRLSERI</sequence>
<keyword evidence="2" id="KW-1185">Reference proteome</keyword>